<accession>A0A2M6IU92</accession>
<dbReference type="InterPro" id="IPR010921">
    <property type="entry name" value="Trp_repressor/repl_initiator"/>
</dbReference>
<evidence type="ECO:0000313" key="2">
    <source>
        <dbReference type="Proteomes" id="UP000231056"/>
    </source>
</evidence>
<comment type="caution">
    <text evidence="1">The sequence shown here is derived from an EMBL/GenBank/DDBJ whole genome shotgun (WGS) entry which is preliminary data.</text>
</comment>
<dbReference type="InterPro" id="IPR002514">
    <property type="entry name" value="Transposase_8"/>
</dbReference>
<dbReference type="GO" id="GO:0004803">
    <property type="term" value="F:transposase activity"/>
    <property type="evidence" value="ECO:0007669"/>
    <property type="project" value="InterPro"/>
</dbReference>
<dbReference type="Proteomes" id="UP000231056">
    <property type="component" value="Unassembled WGS sequence"/>
</dbReference>
<dbReference type="Gene3D" id="1.10.10.10">
    <property type="entry name" value="Winged helix-like DNA-binding domain superfamily/Winged helix DNA-binding domain"/>
    <property type="match status" value="1"/>
</dbReference>
<dbReference type="InterPro" id="IPR036388">
    <property type="entry name" value="WH-like_DNA-bd_sf"/>
</dbReference>
<organism evidence="1 2">
    <name type="scientific">Candidatus Roizmanbacteria bacterium CG11_big_fil_rev_8_21_14_0_20_36_8</name>
    <dbReference type="NCBI Taxonomy" id="1974856"/>
    <lineage>
        <taxon>Bacteria</taxon>
        <taxon>Candidatus Roizmaniibacteriota</taxon>
    </lineage>
</organism>
<dbReference type="GO" id="GO:0006313">
    <property type="term" value="P:DNA transposition"/>
    <property type="evidence" value="ECO:0007669"/>
    <property type="project" value="InterPro"/>
</dbReference>
<protein>
    <recommendedName>
        <fullName evidence="3">Transposase</fullName>
    </recommendedName>
</protein>
<dbReference type="SUPFAM" id="SSF48295">
    <property type="entry name" value="TrpR-like"/>
    <property type="match status" value="1"/>
</dbReference>
<dbReference type="Pfam" id="PF01527">
    <property type="entry name" value="HTH_Tnp_1"/>
    <property type="match status" value="1"/>
</dbReference>
<sequence>MSSITRRTFTSQQKLQVVLESLQRDTTIEAVCRKYAVTRSVVNRWRDEFFKQAETLFADKRSPSARAISQGYEPGQSPEELKRIIGEYATQLEILKKAGGLLRVA</sequence>
<proteinExistence type="predicted"/>
<gene>
    <name evidence="1" type="ORF">COV58_02610</name>
</gene>
<name>A0A2M6IU92_9BACT</name>
<evidence type="ECO:0000313" key="1">
    <source>
        <dbReference type="EMBL" id="PIQ73417.1"/>
    </source>
</evidence>
<dbReference type="EMBL" id="PCVM01000060">
    <property type="protein sequence ID" value="PIQ73417.1"/>
    <property type="molecule type" value="Genomic_DNA"/>
</dbReference>
<evidence type="ECO:0008006" key="3">
    <source>
        <dbReference type="Google" id="ProtNLM"/>
    </source>
</evidence>
<dbReference type="GO" id="GO:0043565">
    <property type="term" value="F:sequence-specific DNA binding"/>
    <property type="evidence" value="ECO:0007669"/>
    <property type="project" value="InterPro"/>
</dbReference>
<dbReference type="AlphaFoldDB" id="A0A2M6IU92"/>
<reference evidence="1 2" key="1">
    <citation type="submission" date="2017-09" db="EMBL/GenBank/DDBJ databases">
        <title>Depth-based differentiation of microbial function through sediment-hosted aquifers and enrichment of novel symbionts in the deep terrestrial subsurface.</title>
        <authorList>
            <person name="Probst A.J."/>
            <person name="Ladd B."/>
            <person name="Jarett J.K."/>
            <person name="Geller-Mcgrath D.E."/>
            <person name="Sieber C.M."/>
            <person name="Emerson J.B."/>
            <person name="Anantharaman K."/>
            <person name="Thomas B.C."/>
            <person name="Malmstrom R."/>
            <person name="Stieglmeier M."/>
            <person name="Klingl A."/>
            <person name="Woyke T."/>
            <person name="Ryan C.M."/>
            <person name="Banfield J.F."/>
        </authorList>
    </citation>
    <scope>NUCLEOTIDE SEQUENCE [LARGE SCALE GENOMIC DNA]</scope>
    <source>
        <strain evidence="1">CG11_big_fil_rev_8_21_14_0_20_36_8</strain>
    </source>
</reference>